<protein>
    <submittedName>
        <fullName evidence="2">DUF1906 domain-containing protein</fullName>
    </submittedName>
</protein>
<dbReference type="InterPro" id="IPR015020">
    <property type="entry name" value="Rv2525c-like_Glyco_Hydro-like"/>
</dbReference>
<comment type="caution">
    <text evidence="2">The sequence shown here is derived from an EMBL/GenBank/DDBJ whole genome shotgun (WGS) entry which is preliminary data.</text>
</comment>
<evidence type="ECO:0000313" key="3">
    <source>
        <dbReference type="Proteomes" id="UP000542889"/>
    </source>
</evidence>
<proteinExistence type="predicted"/>
<gene>
    <name evidence="2" type="ORF">HWN39_05590</name>
</gene>
<dbReference type="Pfam" id="PF08924">
    <property type="entry name" value="Rv2525c_GlyHyd-like"/>
    <property type="match status" value="1"/>
</dbReference>
<name>A0A7Y7QGR3_LACRH</name>
<dbReference type="Gene3D" id="3.20.20.80">
    <property type="entry name" value="Glycosidases"/>
    <property type="match status" value="1"/>
</dbReference>
<dbReference type="Proteomes" id="UP000542889">
    <property type="component" value="Unassembled WGS sequence"/>
</dbReference>
<reference evidence="2 3" key="1">
    <citation type="submission" date="2020-06" db="EMBL/GenBank/DDBJ databases">
        <title>Lactobacillus rhamnosus QC,genome.</title>
        <authorList>
            <person name="Yi H."/>
            <person name="Jin M."/>
        </authorList>
    </citation>
    <scope>NUCLEOTIDE SEQUENCE [LARGE SCALE GENOMIC DNA]</scope>
    <source>
        <strain evidence="2 3">QC</strain>
    </source>
</reference>
<evidence type="ECO:0000313" key="2">
    <source>
        <dbReference type="EMBL" id="NVO87973.1"/>
    </source>
</evidence>
<sequence length="603" mass="65805">MQSCSGSFNYFNFSQPNVGLIYALQRAVGISADIANGNFGDATNAALKNVQLSVGSTGLLVKIVKYGLYLNSMYSGDFSESFGSDVATSIIRFRKFMKYPNETSGIADYTVIKGLVTSNGDTGRDSIALDTATQLTAEDVKHFRDYGFSIVGRYLTGTVGTDFKPKNLTPTEIKTILDGGMKFFPIYEDGGYVETYFTASQGKADARTAIKAALNLGLPAGTVIYFAVDVDLQEGDIAGTVIPYIRAVQDMLSSSIYQTGIYGTRNVCLHAEKAGIGYSFVANMSYGWSGNLGFKMPSNWAFDQFVEYPIYGVDIDQIASSGLDAGISKVSESSTSKNSAFFSQLQSVEQLAFAYIQSLKGTVPVPREAYPLIAQFYRQFNYTGLSWSALAGTIDTAWLAKANDSLNVSTLKDIEPLFDNVSGIQVDVAHLMATLNALLFWGFPSTASGIQDLGGWLGDLLTAMEKAHQDVSKFTSFYESIYSHIGTAGVFSTEDVLADVDAINLYSNIKGQQELVNGRSFSLICKDYFSDFGNENRFNSFLNNRFNGNSNTQILLKGGTGDWGAAYSVALFKFRKQLGLYDYSSDDIMDTAKAFQQFIDRHL</sequence>
<evidence type="ECO:0000259" key="1">
    <source>
        <dbReference type="Pfam" id="PF08924"/>
    </source>
</evidence>
<feature type="domain" description="Rv2525c-like glycoside hydrolase-like" evidence="1">
    <location>
        <begin position="143"/>
        <end position="309"/>
    </location>
</feature>
<dbReference type="SUPFAM" id="SSF51445">
    <property type="entry name" value="(Trans)glycosidases"/>
    <property type="match status" value="1"/>
</dbReference>
<accession>A0A7Y7QGR3</accession>
<dbReference type="CDD" id="cd06418">
    <property type="entry name" value="GH25_BacA-like"/>
    <property type="match status" value="1"/>
</dbReference>
<dbReference type="AlphaFoldDB" id="A0A7Y7QGR3"/>
<dbReference type="InterPro" id="IPR017853">
    <property type="entry name" value="GH"/>
</dbReference>
<dbReference type="EMBL" id="JABXWP010000006">
    <property type="protein sequence ID" value="NVO87973.1"/>
    <property type="molecule type" value="Genomic_DNA"/>
</dbReference>
<organism evidence="2 3">
    <name type="scientific">Lacticaseibacillus rhamnosus</name>
    <name type="common">Lactobacillus rhamnosus</name>
    <dbReference type="NCBI Taxonomy" id="47715"/>
    <lineage>
        <taxon>Bacteria</taxon>
        <taxon>Bacillati</taxon>
        <taxon>Bacillota</taxon>
        <taxon>Bacilli</taxon>
        <taxon>Lactobacillales</taxon>
        <taxon>Lactobacillaceae</taxon>
        <taxon>Lacticaseibacillus</taxon>
    </lineage>
</organism>
<dbReference type="RefSeq" id="WP_176817866.1">
    <property type="nucleotide sequence ID" value="NZ_JABXWP010000006.1"/>
</dbReference>